<feature type="region of interest" description="Disordered" evidence="1">
    <location>
        <begin position="1"/>
        <end position="24"/>
    </location>
</feature>
<dbReference type="AlphaFoldDB" id="A0A146EY69"/>
<evidence type="ECO:0000313" key="2">
    <source>
        <dbReference type="EMBL" id="GAT18729.1"/>
    </source>
</evidence>
<comment type="caution">
    <text evidence="2">The sequence shown here is derived from an EMBL/GenBank/DDBJ whole genome shotgun (WGS) entry which is preliminary data.</text>
</comment>
<protein>
    <submittedName>
        <fullName evidence="2">Similar to An02g12970</fullName>
    </submittedName>
</protein>
<organism evidence="2 3">
    <name type="scientific">Aspergillus kawachii</name>
    <name type="common">White koji mold</name>
    <name type="synonym">Aspergillus awamori var. kawachi</name>
    <dbReference type="NCBI Taxonomy" id="1069201"/>
    <lineage>
        <taxon>Eukaryota</taxon>
        <taxon>Fungi</taxon>
        <taxon>Dikarya</taxon>
        <taxon>Ascomycota</taxon>
        <taxon>Pezizomycotina</taxon>
        <taxon>Eurotiomycetes</taxon>
        <taxon>Eurotiomycetidae</taxon>
        <taxon>Eurotiales</taxon>
        <taxon>Aspergillaceae</taxon>
        <taxon>Aspergillus</taxon>
        <taxon>Aspergillus subgen. Circumdati</taxon>
    </lineage>
</organism>
<feature type="region of interest" description="Disordered" evidence="1">
    <location>
        <begin position="50"/>
        <end position="91"/>
    </location>
</feature>
<evidence type="ECO:0000313" key="3">
    <source>
        <dbReference type="Proteomes" id="UP000075230"/>
    </source>
</evidence>
<sequence length="91" mass="9989">MTGCPKLGRGSTSSNPCAQRSPATIEPWILLAAKKNRRWSQWRRILEIPETTTTRKEKPTTQVMVGSGGNGKTRTPMHGAAEGREKRGKGD</sequence>
<feature type="compositionally biased region" description="Basic and acidic residues" evidence="1">
    <location>
        <begin position="81"/>
        <end position="91"/>
    </location>
</feature>
<dbReference type="EMBL" id="BCWF01000001">
    <property type="protein sequence ID" value="GAT18729.1"/>
    <property type="molecule type" value="Genomic_DNA"/>
</dbReference>
<feature type="compositionally biased region" description="Polar residues" evidence="1">
    <location>
        <begin position="10"/>
        <end position="22"/>
    </location>
</feature>
<proteinExistence type="predicted"/>
<reference evidence="2 3" key="1">
    <citation type="journal article" date="2016" name="DNA Res.">
        <title>Genome sequence of Aspergillus luchuensis NBRC 4314.</title>
        <authorList>
            <person name="Yamada O."/>
            <person name="Machida M."/>
            <person name="Hosoyama A."/>
            <person name="Goto M."/>
            <person name="Takahashi T."/>
            <person name="Futagami T."/>
            <person name="Yamagata Y."/>
            <person name="Takeuchi M."/>
            <person name="Kobayashi T."/>
            <person name="Koike H."/>
            <person name="Abe K."/>
            <person name="Asai K."/>
            <person name="Arita M."/>
            <person name="Fujita N."/>
            <person name="Fukuda K."/>
            <person name="Higa K."/>
            <person name="Horikawa H."/>
            <person name="Ishikawa T."/>
            <person name="Jinno K."/>
            <person name="Kato Y."/>
            <person name="Kirimura K."/>
            <person name="Mizutani O."/>
            <person name="Nakasone K."/>
            <person name="Sano M."/>
            <person name="Shiraishi Y."/>
            <person name="Tsukahara M."/>
            <person name="Gomi K."/>
        </authorList>
    </citation>
    <scope>NUCLEOTIDE SEQUENCE [LARGE SCALE GENOMIC DNA]</scope>
    <source>
        <strain evidence="2 3">RIB 2604</strain>
    </source>
</reference>
<dbReference type="Proteomes" id="UP000075230">
    <property type="component" value="Unassembled WGS sequence"/>
</dbReference>
<reference evidence="3" key="2">
    <citation type="submission" date="2016-02" db="EMBL/GenBank/DDBJ databases">
        <title>Genome sequencing of Aspergillus luchuensis NBRC 4314.</title>
        <authorList>
            <person name="Yamada O."/>
        </authorList>
    </citation>
    <scope>NUCLEOTIDE SEQUENCE [LARGE SCALE GENOMIC DNA]</scope>
    <source>
        <strain evidence="3">RIB 2604</strain>
    </source>
</reference>
<accession>A0A146EY69</accession>
<name>A0A146EY69_ASPKA</name>
<gene>
    <name evidence="2" type="ORF">RIB2604_00102240</name>
</gene>
<evidence type="ECO:0000256" key="1">
    <source>
        <dbReference type="SAM" id="MobiDB-lite"/>
    </source>
</evidence>